<dbReference type="HOGENOM" id="CLU_022348_1_0_1"/>
<evidence type="ECO:0000313" key="8">
    <source>
        <dbReference type="EMBL" id="ABO95694.1"/>
    </source>
</evidence>
<proteinExistence type="inferred from homology"/>
<dbReference type="EMBL" id="CP000584">
    <property type="protein sequence ID" value="ABO95694.1"/>
    <property type="molecule type" value="Genomic_DNA"/>
</dbReference>
<dbReference type="InterPro" id="IPR036390">
    <property type="entry name" value="WH_DNA-bd_sf"/>
</dbReference>
<dbReference type="OrthoDB" id="422427at2759"/>
<dbReference type="STRING" id="436017.A4RVD4"/>
<dbReference type="eggNOG" id="KOG0686">
    <property type="taxonomic scope" value="Eukaryota"/>
</dbReference>
<evidence type="ECO:0000259" key="7">
    <source>
        <dbReference type="PROSITE" id="PS50250"/>
    </source>
</evidence>
<name>A4RVD4_OSTLU</name>
<dbReference type="PANTHER" id="PTHR14145">
    <property type="entry name" value="26S PROTESOME SUBUNIT 6"/>
    <property type="match status" value="1"/>
</dbReference>
<dbReference type="GO" id="GO:0005737">
    <property type="term" value="C:cytoplasm"/>
    <property type="evidence" value="ECO:0007669"/>
    <property type="project" value="UniProtKB-SubCell"/>
</dbReference>
<evidence type="ECO:0000256" key="2">
    <source>
        <dbReference type="ARBA" id="ARBA00004496"/>
    </source>
</evidence>
<dbReference type="GeneID" id="5001191"/>
<sequence length="445" mass="49689">MAATSSTAPAIDFDGIFSQYTGNAIVDRLLYVADHARDVGVVTEALRHAKRALEGRVDAFSLKPTTSNGCAYERAMAIAKKREVDASVVGFTKAWLEENARRADGELDKLETGLTDLLTERVKENLRMQYVELGDHYYDRGELKKALECYMRTRDYCSTPKHVVFMCLSVVSVSLEMGNFAHVNVHANKATAALQNMDEDASVRTDQAKLACACGIAALRMGRFREAAIKFTEINVEIGTHYANVCAARDVATYGTLCALASFNREELRDLVLNNQKGAFRAHLETASDIREVVNDFYNSKYTSCFATLDGMREALTLDIHLGAHIDALYKRIRDRALIQYVEPYVTVDLCVMAQAFNTTAEKVQDELARLIEEDKIRAKIDASECTLHALKENPRVKVVEQVIADGERFETETRAALLKMSLLKNDVVSRPEHDGARSHRSLDE</sequence>
<reference evidence="8 9" key="1">
    <citation type="journal article" date="2007" name="Proc. Natl. Acad. Sci. U.S.A.">
        <title>The tiny eukaryote Ostreococcus provides genomic insights into the paradox of plankton speciation.</title>
        <authorList>
            <person name="Palenik B."/>
            <person name="Grimwood J."/>
            <person name="Aerts A."/>
            <person name="Rouze P."/>
            <person name="Salamov A."/>
            <person name="Putnam N."/>
            <person name="Dupont C."/>
            <person name="Jorgensen R."/>
            <person name="Derelle E."/>
            <person name="Rombauts S."/>
            <person name="Zhou K."/>
            <person name="Otillar R."/>
            <person name="Merchant S.S."/>
            <person name="Podell S."/>
            <person name="Gaasterland T."/>
            <person name="Napoli C."/>
            <person name="Gendler K."/>
            <person name="Manuell A."/>
            <person name="Tai V."/>
            <person name="Vallon O."/>
            <person name="Piganeau G."/>
            <person name="Jancek S."/>
            <person name="Heijde M."/>
            <person name="Jabbari K."/>
            <person name="Bowler C."/>
            <person name="Lohr M."/>
            <person name="Robbens S."/>
            <person name="Werner G."/>
            <person name="Dubchak I."/>
            <person name="Pazour G.J."/>
            <person name="Ren Q."/>
            <person name="Paulsen I."/>
            <person name="Delwiche C."/>
            <person name="Schmutz J."/>
            <person name="Rokhsar D."/>
            <person name="Van de Peer Y."/>
            <person name="Moreau H."/>
            <person name="Grigoriev I.V."/>
        </authorList>
    </citation>
    <scope>NUCLEOTIDE SEQUENCE [LARGE SCALE GENOMIC DNA]</scope>
    <source>
        <strain evidence="8 9">CCE9901</strain>
    </source>
</reference>
<dbReference type="Pfam" id="PF01399">
    <property type="entry name" value="PCI"/>
    <property type="match status" value="1"/>
</dbReference>
<keyword evidence="9" id="KW-1185">Reference proteome</keyword>
<dbReference type="InterPro" id="IPR019585">
    <property type="entry name" value="Rpn7/CSN1"/>
</dbReference>
<dbReference type="KEGG" id="olu:OSTLU_30935"/>
<dbReference type="InterPro" id="IPR000717">
    <property type="entry name" value="PCI_dom"/>
</dbReference>
<protein>
    <recommendedName>
        <fullName evidence="7">PCI domain-containing protein</fullName>
    </recommendedName>
</protein>
<dbReference type="SMART" id="SM00088">
    <property type="entry name" value="PINT"/>
    <property type="match status" value="1"/>
</dbReference>
<evidence type="ECO:0000256" key="3">
    <source>
        <dbReference type="ARBA" id="ARBA00008793"/>
    </source>
</evidence>
<dbReference type="GO" id="GO:0008180">
    <property type="term" value="C:COP9 signalosome"/>
    <property type="evidence" value="ECO:0007669"/>
    <property type="project" value="UniProtKB-KW"/>
</dbReference>
<keyword evidence="6" id="KW-0539">Nucleus</keyword>
<evidence type="ECO:0000256" key="4">
    <source>
        <dbReference type="ARBA" id="ARBA00022490"/>
    </source>
</evidence>
<dbReference type="PANTHER" id="PTHR14145:SF2">
    <property type="entry name" value="COP9 SIGNALOSOME COMPLEX SUBUNIT 1"/>
    <property type="match status" value="1"/>
</dbReference>
<dbReference type="InterPro" id="IPR045135">
    <property type="entry name" value="Rpn7_N"/>
</dbReference>
<dbReference type="AlphaFoldDB" id="A4RVD4"/>
<feature type="domain" description="PCI" evidence="7">
    <location>
        <begin position="224"/>
        <end position="395"/>
    </location>
</feature>
<dbReference type="SUPFAM" id="SSF46785">
    <property type="entry name" value="Winged helix' DNA-binding domain"/>
    <property type="match status" value="1"/>
</dbReference>
<evidence type="ECO:0000256" key="1">
    <source>
        <dbReference type="ARBA" id="ARBA00004123"/>
    </source>
</evidence>
<gene>
    <name evidence="8" type="ORF">OSTLU_30935</name>
</gene>
<dbReference type="Pfam" id="PF10602">
    <property type="entry name" value="RPN7"/>
    <property type="match status" value="1"/>
</dbReference>
<comment type="similarity">
    <text evidence="3">Belongs to the CSN1 family.</text>
</comment>
<evidence type="ECO:0000313" key="9">
    <source>
        <dbReference type="Proteomes" id="UP000001568"/>
    </source>
</evidence>
<dbReference type="SUPFAM" id="SSF48452">
    <property type="entry name" value="TPR-like"/>
    <property type="match status" value="1"/>
</dbReference>
<organism evidence="8 9">
    <name type="scientific">Ostreococcus lucimarinus (strain CCE9901)</name>
    <dbReference type="NCBI Taxonomy" id="436017"/>
    <lineage>
        <taxon>Eukaryota</taxon>
        <taxon>Viridiplantae</taxon>
        <taxon>Chlorophyta</taxon>
        <taxon>Mamiellophyceae</taxon>
        <taxon>Mamiellales</taxon>
        <taxon>Bathycoccaceae</taxon>
        <taxon>Ostreococcus</taxon>
    </lineage>
</organism>
<keyword evidence="5" id="KW-0736">Signalosome</keyword>
<keyword evidence="4" id="KW-0963">Cytoplasm</keyword>
<dbReference type="InterPro" id="IPR011990">
    <property type="entry name" value="TPR-like_helical_dom_sf"/>
</dbReference>
<accession>A4RVD4</accession>
<dbReference type="Proteomes" id="UP000001568">
    <property type="component" value="Chromosome 4"/>
</dbReference>
<dbReference type="OMA" id="HKILYAR"/>
<evidence type="ECO:0000256" key="5">
    <source>
        <dbReference type="ARBA" id="ARBA00022790"/>
    </source>
</evidence>
<dbReference type="PROSITE" id="PS50250">
    <property type="entry name" value="PCI"/>
    <property type="match status" value="1"/>
</dbReference>
<dbReference type="RefSeq" id="XP_001417401.1">
    <property type="nucleotide sequence ID" value="XM_001417364.1"/>
</dbReference>
<dbReference type="Gene3D" id="1.25.40.570">
    <property type="match status" value="1"/>
</dbReference>
<comment type="subcellular location">
    <subcellularLocation>
        <location evidence="2">Cytoplasm</location>
    </subcellularLocation>
    <subcellularLocation>
        <location evidence="1">Nucleus</location>
    </subcellularLocation>
</comment>
<dbReference type="Gramene" id="ABO95694">
    <property type="protein sequence ID" value="ABO95694"/>
    <property type="gene ID" value="OSTLU_30935"/>
</dbReference>
<evidence type="ECO:0000256" key="6">
    <source>
        <dbReference type="ARBA" id="ARBA00023242"/>
    </source>
</evidence>